<accession>A0A5C6V4M7</accession>
<keyword evidence="10" id="KW-1185">Reference proteome</keyword>
<feature type="domain" description="CheB-type methylesterase" evidence="6">
    <location>
        <begin position="1"/>
        <end position="162"/>
    </location>
</feature>
<evidence type="ECO:0000256" key="4">
    <source>
        <dbReference type="PROSITE-ProRule" id="PRU00050"/>
    </source>
</evidence>
<keyword evidence="4" id="KW-0145">Chemotaxis</keyword>
<evidence type="ECO:0000313" key="8">
    <source>
        <dbReference type="EMBL" id="TXC79446.1"/>
    </source>
</evidence>
<dbReference type="GO" id="GO:0008984">
    <property type="term" value="F:protein-glutamate methylesterase activity"/>
    <property type="evidence" value="ECO:0007669"/>
    <property type="project" value="UniProtKB-EC"/>
</dbReference>
<keyword evidence="1 4" id="KW-0378">Hydrolase</keyword>
<dbReference type="InterPro" id="IPR035909">
    <property type="entry name" value="CheB_C"/>
</dbReference>
<dbReference type="SUPFAM" id="SSF52738">
    <property type="entry name" value="Methylesterase CheB, C-terminal domain"/>
    <property type="match status" value="1"/>
</dbReference>
<dbReference type="PROSITE" id="PS50122">
    <property type="entry name" value="CHEB"/>
    <property type="match status" value="1"/>
</dbReference>
<protein>
    <recommendedName>
        <fullName evidence="2">protein-glutamate methylesterase</fullName>
        <ecNumber evidence="2">3.1.1.61</ecNumber>
    </recommendedName>
</protein>
<dbReference type="Proteomes" id="UP001481677">
    <property type="component" value="Unassembled WGS sequence"/>
</dbReference>
<comment type="caution">
    <text evidence="8">The sequence shown here is derived from an EMBL/GenBank/DDBJ whole genome shotgun (WGS) entry which is preliminary data.</text>
</comment>
<dbReference type="PIRSF" id="PIRSF036461">
    <property type="entry name" value="Chmtx_methlestr"/>
    <property type="match status" value="1"/>
</dbReference>
<evidence type="ECO:0000313" key="7">
    <source>
        <dbReference type="EMBL" id="MEM5338144.1"/>
    </source>
</evidence>
<dbReference type="GO" id="GO:0000156">
    <property type="term" value="F:phosphorelay response regulator activity"/>
    <property type="evidence" value="ECO:0007669"/>
    <property type="project" value="InterPro"/>
</dbReference>
<dbReference type="GO" id="GO:0006935">
    <property type="term" value="P:chemotaxis"/>
    <property type="evidence" value="ECO:0007669"/>
    <property type="project" value="UniProtKB-UniRule"/>
</dbReference>
<dbReference type="PANTHER" id="PTHR42872">
    <property type="entry name" value="PROTEIN-GLUTAMATE METHYLESTERASE/PROTEIN-GLUTAMINE GLUTAMINASE"/>
    <property type="match status" value="1"/>
</dbReference>
<organism evidence="8 9">
    <name type="scientific">Paraburkholderia azotifigens</name>
    <dbReference type="NCBI Taxonomy" id="2057004"/>
    <lineage>
        <taxon>Bacteria</taxon>
        <taxon>Pseudomonadati</taxon>
        <taxon>Pseudomonadota</taxon>
        <taxon>Betaproteobacteria</taxon>
        <taxon>Burkholderiales</taxon>
        <taxon>Burkholderiaceae</taxon>
        <taxon>Paraburkholderia</taxon>
    </lineage>
</organism>
<dbReference type="PANTHER" id="PTHR42872:SF6">
    <property type="entry name" value="PROTEIN-GLUTAMATE METHYLESTERASE_PROTEIN-GLUTAMINE GLUTAMINASE"/>
    <property type="match status" value="1"/>
</dbReference>
<evidence type="ECO:0000313" key="9">
    <source>
        <dbReference type="Proteomes" id="UP000321776"/>
    </source>
</evidence>
<evidence type="ECO:0000256" key="3">
    <source>
        <dbReference type="ARBA" id="ARBA00048267"/>
    </source>
</evidence>
<evidence type="ECO:0000259" key="6">
    <source>
        <dbReference type="PROSITE" id="PS50122"/>
    </source>
</evidence>
<evidence type="ECO:0000256" key="5">
    <source>
        <dbReference type="SAM" id="MobiDB-lite"/>
    </source>
</evidence>
<evidence type="ECO:0000313" key="10">
    <source>
        <dbReference type="Proteomes" id="UP001481677"/>
    </source>
</evidence>
<feature type="active site" evidence="4">
    <location>
        <position position="12"/>
    </location>
</feature>
<dbReference type="Pfam" id="PF01339">
    <property type="entry name" value="CheB_methylest"/>
    <property type="match status" value="1"/>
</dbReference>
<feature type="active site" evidence="4">
    <location>
        <position position="39"/>
    </location>
</feature>
<reference evidence="8 9" key="1">
    <citation type="journal article" date="2018" name="Int. J. Syst. Evol. Microbiol.">
        <title>Paraburkholderia azotifigens sp. nov., a nitrogen-fixing bacterium isolated from paddy soil.</title>
        <authorList>
            <person name="Choi G.M."/>
            <person name="Im W.T."/>
        </authorList>
    </citation>
    <scope>NUCLEOTIDE SEQUENCE [LARGE SCALE GENOMIC DNA]</scope>
    <source>
        <strain evidence="8 9">NF 2-5-3</strain>
    </source>
</reference>
<dbReference type="CDD" id="cd16433">
    <property type="entry name" value="CheB"/>
    <property type="match status" value="1"/>
</dbReference>
<dbReference type="Proteomes" id="UP000321776">
    <property type="component" value="Unassembled WGS sequence"/>
</dbReference>
<dbReference type="EMBL" id="JAZHGA010000001">
    <property type="protein sequence ID" value="MEM5338144.1"/>
    <property type="molecule type" value="Genomic_DNA"/>
</dbReference>
<dbReference type="RefSeq" id="WP_028364433.1">
    <property type="nucleotide sequence ID" value="NZ_JAZHFZ010000001.1"/>
</dbReference>
<dbReference type="Gene3D" id="3.40.50.180">
    <property type="entry name" value="Methylesterase CheB, C-terminal domain"/>
    <property type="match status" value="1"/>
</dbReference>
<dbReference type="EC" id="3.1.1.61" evidence="2"/>
<name>A0A5C6V4M7_9BURK</name>
<feature type="region of interest" description="Disordered" evidence="5">
    <location>
        <begin position="187"/>
        <end position="219"/>
    </location>
</feature>
<dbReference type="GO" id="GO:0005737">
    <property type="term" value="C:cytoplasm"/>
    <property type="evidence" value="ECO:0007669"/>
    <property type="project" value="InterPro"/>
</dbReference>
<reference evidence="7 10" key="3">
    <citation type="submission" date="2024-01" db="EMBL/GenBank/DDBJ databases">
        <title>The diversity of rhizobia nodulating Mimosa spp. in eleven states of Brazil covering several biomes is determined by host plant, location, and edaphic factors.</title>
        <authorList>
            <person name="Rouws L."/>
            <person name="Barauna A."/>
            <person name="Beukes C."/>
            <person name="De Faria S.M."/>
            <person name="Gross E."/>
            <person name="Dos Reis Junior F.B."/>
            <person name="Simon M."/>
            <person name="Maluk M."/>
            <person name="Odee D.W."/>
            <person name="Kenicer G."/>
            <person name="Young J.P.W."/>
            <person name="Reis V.M."/>
            <person name="Zilli J."/>
            <person name="James E.K."/>
        </authorList>
    </citation>
    <scope>NUCLEOTIDE SEQUENCE [LARGE SCALE GENOMIC DNA]</scope>
    <source>
        <strain evidence="7 10">JPY530</strain>
    </source>
</reference>
<dbReference type="InterPro" id="IPR011247">
    <property type="entry name" value="Chemotax_prot-Glu_Me-esterase"/>
</dbReference>
<comment type="catalytic activity">
    <reaction evidence="3">
        <text>[protein]-L-glutamate 5-O-methyl ester + H2O = L-glutamyl-[protein] + methanol + H(+)</text>
        <dbReference type="Rhea" id="RHEA:23236"/>
        <dbReference type="Rhea" id="RHEA-COMP:10208"/>
        <dbReference type="Rhea" id="RHEA-COMP:10311"/>
        <dbReference type="ChEBI" id="CHEBI:15377"/>
        <dbReference type="ChEBI" id="CHEBI:15378"/>
        <dbReference type="ChEBI" id="CHEBI:17790"/>
        <dbReference type="ChEBI" id="CHEBI:29973"/>
        <dbReference type="ChEBI" id="CHEBI:82795"/>
        <dbReference type="EC" id="3.1.1.61"/>
    </reaction>
</comment>
<feature type="active site" evidence="4">
    <location>
        <position position="130"/>
    </location>
</feature>
<gene>
    <name evidence="8" type="ORF">FRZ40_34230</name>
    <name evidence="7" type="ORF">V4C56_00720</name>
</gene>
<evidence type="ECO:0000256" key="2">
    <source>
        <dbReference type="ARBA" id="ARBA00039140"/>
    </source>
</evidence>
<dbReference type="InterPro" id="IPR000673">
    <property type="entry name" value="Sig_transdc_resp-reg_Me-estase"/>
</dbReference>
<sequence>MTHRDFIAVGASAGGVDALRDLASQLPPDLPATVAIVLHVGSHESLLPSLLNGSGPLEASHAEDGQVYKRGKIYVAPPDRHLIVDGTCFRLVQGAKENFARPAIDPLFRSAASEMGSRAIGVVLTGLLDDGAAGLEAIQACGGATLVQDPADAFAQDMPLNAAPFADYILPLAGLAARLVQLAGGVPQSRGKEPDGRHTAARQRVTTEQRAWVGDPSPPESLREIALPSMFTCPDCHGSLWQVKDSRLLRYRCHTGHAFSAASLGAGRRDDVERSLLDAVRALREREMASRAMGEHFGRQGDKAAQTYEEDIARRANEAAGLLQSLLRER</sequence>
<proteinExistence type="predicted"/>
<evidence type="ECO:0000256" key="1">
    <source>
        <dbReference type="ARBA" id="ARBA00022801"/>
    </source>
</evidence>
<dbReference type="AlphaFoldDB" id="A0A5C6V4M7"/>
<reference evidence="8" key="2">
    <citation type="submission" date="2019-08" db="EMBL/GenBank/DDBJ databases">
        <authorList>
            <person name="Im W.-T."/>
        </authorList>
    </citation>
    <scope>NUCLEOTIDE SEQUENCE</scope>
    <source>
        <strain evidence="8">NF 2-5-3</strain>
    </source>
</reference>
<dbReference type="EMBL" id="VOQS01000005">
    <property type="protein sequence ID" value="TXC79446.1"/>
    <property type="molecule type" value="Genomic_DNA"/>
</dbReference>